<dbReference type="GO" id="GO:0016301">
    <property type="term" value="F:kinase activity"/>
    <property type="evidence" value="ECO:0007669"/>
    <property type="project" value="UniProtKB-KW"/>
</dbReference>
<dbReference type="SUPFAM" id="SSF53613">
    <property type="entry name" value="Ribokinase-like"/>
    <property type="match status" value="1"/>
</dbReference>
<reference evidence="5 6" key="1">
    <citation type="submission" date="2016-10" db="EMBL/GenBank/DDBJ databases">
        <authorList>
            <person name="de Groot N.N."/>
        </authorList>
    </citation>
    <scope>NUCLEOTIDE SEQUENCE [LARGE SCALE GENOMIC DNA]</scope>
    <source>
        <strain evidence="5 6">HLD2</strain>
    </source>
</reference>
<feature type="domain" description="Carbohydrate kinase PfkB" evidence="4">
    <location>
        <begin position="34"/>
        <end position="290"/>
    </location>
</feature>
<dbReference type="CDD" id="cd01942">
    <property type="entry name" value="ribokinase_group_A"/>
    <property type="match status" value="1"/>
</dbReference>
<proteinExistence type="inferred from homology"/>
<dbReference type="Gene3D" id="3.40.1190.20">
    <property type="match status" value="1"/>
</dbReference>
<keyword evidence="2" id="KW-0808">Transferase</keyword>
<sequence length="310" mass="34361">MSALICGSIAYDTIMVFHDRFKNHILPDKVHLLNVSFLVPDMRKEFGGCAGNIAYNLKLLGGAPLPMATVGRDFDPYGDWMQQQGIDTRHIKVLDNTYTAQAFITTDQDDNQITAFHPGAMGFAHEKSVGEAEDVQIGIVAPDGRDGMIEHAEQFAEAGIPFIFDPGQGLPMFNGDDLMRFVEQATWLAANDYEAQLIEERTGKSPHEIAEQVEAFIVTRGGKGSYIYTPKHRYEIPAAPVRGINDPTGCGDAYRAGLLHGLVNDMDWETTGRVASLMGAIKVEQHGTQNHRFSQDEFKARFHEAFGYHL</sequence>
<dbReference type="InterPro" id="IPR050306">
    <property type="entry name" value="PfkB_Carbo_kinase"/>
</dbReference>
<dbReference type="RefSeq" id="WP_092995339.1">
    <property type="nucleotide sequence ID" value="NZ_FMWD01000004.1"/>
</dbReference>
<dbReference type="InterPro" id="IPR011611">
    <property type="entry name" value="PfkB_dom"/>
</dbReference>
<dbReference type="PANTHER" id="PTHR43085:SF46">
    <property type="entry name" value="ADENOSINE KINASE"/>
    <property type="match status" value="1"/>
</dbReference>
<dbReference type="OrthoDB" id="9779730at2"/>
<accession>A0A1G5Q9T4</accession>
<protein>
    <submittedName>
        <fullName evidence="5">Adenosine kinase</fullName>
    </submittedName>
</protein>
<organism evidence="5 6">
    <name type="scientific">Thiohalomonas denitrificans</name>
    <dbReference type="NCBI Taxonomy" id="415747"/>
    <lineage>
        <taxon>Bacteria</taxon>
        <taxon>Pseudomonadati</taxon>
        <taxon>Pseudomonadota</taxon>
        <taxon>Gammaproteobacteria</taxon>
        <taxon>Thiohalomonadales</taxon>
        <taxon>Thiohalomonadaceae</taxon>
        <taxon>Thiohalomonas</taxon>
    </lineage>
</organism>
<evidence type="ECO:0000256" key="2">
    <source>
        <dbReference type="ARBA" id="ARBA00022679"/>
    </source>
</evidence>
<dbReference type="Proteomes" id="UP000199648">
    <property type="component" value="Unassembled WGS sequence"/>
</dbReference>
<evidence type="ECO:0000256" key="1">
    <source>
        <dbReference type="ARBA" id="ARBA00010688"/>
    </source>
</evidence>
<evidence type="ECO:0000256" key="3">
    <source>
        <dbReference type="ARBA" id="ARBA00022777"/>
    </source>
</evidence>
<dbReference type="PROSITE" id="PS00583">
    <property type="entry name" value="PFKB_KINASES_1"/>
    <property type="match status" value="1"/>
</dbReference>
<dbReference type="InterPro" id="IPR002173">
    <property type="entry name" value="Carboh/pur_kinase_PfkB_CS"/>
</dbReference>
<dbReference type="PANTHER" id="PTHR43085">
    <property type="entry name" value="HEXOKINASE FAMILY MEMBER"/>
    <property type="match status" value="1"/>
</dbReference>
<name>A0A1G5Q9T4_9GAMM</name>
<comment type="similarity">
    <text evidence="1">Belongs to the carbohydrate kinase PfkB family.</text>
</comment>
<dbReference type="Pfam" id="PF00294">
    <property type="entry name" value="PfkB"/>
    <property type="match status" value="1"/>
</dbReference>
<evidence type="ECO:0000259" key="4">
    <source>
        <dbReference type="Pfam" id="PF00294"/>
    </source>
</evidence>
<evidence type="ECO:0000313" key="5">
    <source>
        <dbReference type="EMBL" id="SCZ58432.1"/>
    </source>
</evidence>
<keyword evidence="6" id="KW-1185">Reference proteome</keyword>
<dbReference type="EMBL" id="FMWD01000004">
    <property type="protein sequence ID" value="SCZ58432.1"/>
    <property type="molecule type" value="Genomic_DNA"/>
</dbReference>
<gene>
    <name evidence="5" type="ORF">SAMN03097708_01699</name>
</gene>
<evidence type="ECO:0000313" key="6">
    <source>
        <dbReference type="Proteomes" id="UP000199648"/>
    </source>
</evidence>
<dbReference type="STRING" id="415747.SAMN03097708_01699"/>
<dbReference type="AlphaFoldDB" id="A0A1G5Q9T4"/>
<keyword evidence="3 5" id="KW-0418">Kinase</keyword>
<dbReference type="InterPro" id="IPR029056">
    <property type="entry name" value="Ribokinase-like"/>
</dbReference>